<proteinExistence type="predicted"/>
<feature type="compositionally biased region" description="Polar residues" evidence="2">
    <location>
        <begin position="1572"/>
        <end position="1587"/>
    </location>
</feature>
<feature type="region of interest" description="Disordered" evidence="2">
    <location>
        <begin position="331"/>
        <end position="356"/>
    </location>
</feature>
<feature type="region of interest" description="Disordered" evidence="2">
    <location>
        <begin position="1563"/>
        <end position="1591"/>
    </location>
</feature>
<dbReference type="Proteomes" id="UP000789508">
    <property type="component" value="Unassembled WGS sequence"/>
</dbReference>
<feature type="region of interest" description="Disordered" evidence="2">
    <location>
        <begin position="1052"/>
        <end position="1071"/>
    </location>
</feature>
<name>A0A9N8VBV1_9GLOM</name>
<feature type="region of interest" description="Disordered" evidence="2">
    <location>
        <begin position="1093"/>
        <end position="1124"/>
    </location>
</feature>
<feature type="region of interest" description="Disordered" evidence="2">
    <location>
        <begin position="2656"/>
        <end position="2680"/>
    </location>
</feature>
<organism evidence="3 4">
    <name type="scientific">Ambispora leptoticha</name>
    <dbReference type="NCBI Taxonomy" id="144679"/>
    <lineage>
        <taxon>Eukaryota</taxon>
        <taxon>Fungi</taxon>
        <taxon>Fungi incertae sedis</taxon>
        <taxon>Mucoromycota</taxon>
        <taxon>Glomeromycotina</taxon>
        <taxon>Glomeromycetes</taxon>
        <taxon>Archaeosporales</taxon>
        <taxon>Ambisporaceae</taxon>
        <taxon>Ambispora</taxon>
    </lineage>
</organism>
<evidence type="ECO:0000313" key="4">
    <source>
        <dbReference type="Proteomes" id="UP000789508"/>
    </source>
</evidence>
<feature type="compositionally biased region" description="Polar residues" evidence="2">
    <location>
        <begin position="7"/>
        <end position="22"/>
    </location>
</feature>
<dbReference type="EMBL" id="CAJVPS010000051">
    <property type="protein sequence ID" value="CAG8445677.1"/>
    <property type="molecule type" value="Genomic_DNA"/>
</dbReference>
<gene>
    <name evidence="3" type="ORF">ALEPTO_LOCUS662</name>
</gene>
<dbReference type="Gene3D" id="2.60.40.10">
    <property type="entry name" value="Immunoglobulins"/>
    <property type="match status" value="4"/>
</dbReference>
<sequence length="3401" mass="383277">MAETEKSNISCNTTSKPLNGRSQLRQQQQPHTLQNSSHKPLFELINIHNRLVLDNVYLNGLHSLRRFEIRNISSHRILVKLRSNLGSQIAFQLTNENLPDFDTQKSSVSPWVTPAASQHSDLDNYASASEDFSGSDSQRLTLSSPSPPPHLLSSSTTINPLNNIATNTVAAAAAGAFGDSVNGHQFNQLFNYVNHIDEVEIQPGPTQKIILAFLPDARNKAHRSLKIDHNISSHLRESSNASFSHATSDGDNAETIEDVDQNANVFLTTAEEDETHDFFEVNGLLFFFAYDLDKELEISADDEQGIKLATTNEEEDFIPATENPFQVVPSTSTASATADQVSSTHPSTINKPMKSEADASSSSSILKADYQVTIKFRSTVCRSVLWTDVGETGINFYDCVVGGTYFKDFTIWNRSEIELYWLINTVDLSNSECEDSLKFTDYDTGELLDAKPIPSYSHRRIRVTFRPKEIGEFNYDLQLENSNDPSNVLESRIHAVVRSVLREESLVVSSGNVLDFGDCCAGCWSRQQLVLKNVSESSLEIHFSAEDAEILFHLSVEDSIMVDNNKNRIADAMVEDSSNHYRVKDSTSAVSGSISNTSTAINIVENSMPNSITSSRAASPLPLTREGDTLNSPTEISSQPPSRSTSRSTSRHRFNLFEDSDFEGPLTGNNSDVAFTPKGEIFRKGDLYLDNQEEVTQIDEVLLRPGQERTVQVSYRPEKDSSANDFNAGHLTRRSFRIILNYGPVNSKMGNFEISKERKIIKCKARSCTSFVKVEPKEVNFGDTDVGTLKSMPITITNLSELTAHVELQFISKVLSCNRDEITIPPKQSIKVKLDMYPRKVNVDYRKQITVVNLQNRDNDQIIEVRSTNIDKNRVTFHSLFYRILTANVSHYLNFGSTVLNSPRVRTFTIDNISKKNLVLELTSSLPDEIVMYQKQQNIDETTRSNDITQTKNGAAEGTAVMNEVLPRSAQIERREKLLESIADRRSVKKHISVVEGTGGSISMNSNLSNPMLVGDTRSSAPNLPDFATVDLSSITTAYLDLASSSLKDIRRSPRKRPHKLPLGKGGHASGPAIERVKETENMFSVVTSKSNQTSSFSIGSSSMSSNETKEAQANEGFKKQLPPRVSDMEQKNLSMPNVISTRHNRKEKFAAPIDFSRMSLESLIAALEINNVTTPPLFPKPSIEEMYVRNQMGIVRELRHRIKDQILVPVKLIEIPPGTERQIIVVFTPNGRLKPLVQGLPRKQDARIFLRLIEFDRDIEQPQFESLIHGDLSQIPVRELLVRSTLCRSIMVIGQKNINFGVIDKNENRNKTIVIQNRSEVPLLYTIRKSGSIASGDIVFGDGRYGVIRGYGKKEVEFTFDPSLPGAFHEKLIIENIQDRENDQTVYVKANIRKHSIFSIQPSNINFGPCPINKNATYVQHIVISNIDKQPRTFEVRVDPKELQYNYCTGEVQFSIQDDIEGGFQTSGLVSQEMEEEIENLEQKVKIAKRKGREDKVKKLEKKIARLQRGKVGREEEDEFEGKNSSLLIKDEKLEKLSDGRKTPSDDVAVTERFSDPNMAITKTSTHDVSGKSLQSSHERANSNGKEASKFRKTSTSIIFPLAARTTKTISVSFRAVTTSTSSSPAEFESAQENVSGHIFVHEYKNTDDLKTIEFKALVCYDYSSLLQAKSREQDSSVANVNERENQSLSRRLLDSFAPPPLNHILDAISAIFPETTINELPSSIGVPRVLFPEQTIESSIDSLVLEPSILDIGRLEVNHEHNCYFKISNRADIDLEYEIIILKHEASFFKFQQTRGILSPQQTKRIDFTILAKHVGRQAHSLIVRDLISKAECTFILHGYVHYPQYLRFPALGDDGQSDLDLGYCYVDPGRKYSQVTPLLVENITDQDVYITCQSNLSLQVIIFLDERGERGQVVETLLRKGKKMTVWVALQPNLLRGILGTARRVDLNNSTNSIITPGSVVVAEHNTNLNAECRTLIGGIKFSVQVKEEGPSPLAKLTGTATKLDSEQEELVTAIMQTVKFTSLIGQSVLSVSEKIITLGTTSTIGETFYGSFTLKNLSSHLPLDYLVESPSGSIILDRSRGTLEGWSRKRSESITELDSSKVGSPSDTLSDENKSQAIISFKVTSSKYGLFRQSIIVTNLNNTGQVFEVEVRLYVDPSTMSFMNKSITTNHHINVEEENILVESPKEIDKLPSLVWDNVYVTIEDEQNPTENLQLEERERNLKLRAVIQEGYQAANSPLYEQCIEVSNKSLVDTLQIVAKTNLDISVRWGPFGEPRIINHNDDSELPFQLCGPVLELKPSEKAFLYVTCPQPSSLTNDQLHKISKGKESSLQGVLLLYDLNTQSTVKMIELFAYYCVSIGELSLAEIDLGTIGHANSWADVKFQFTLRNISDIPLQYELQNPDCIEILGIMNEGGSEQLNQDIVSLKRTVNSRADQIITAILKTRRIENFEAGKRNFQINILNMYNPNNEMILNIEATLTLFEVMFERLVNGELVLPPLYHPIPRLDLPCDTWFTILNSGDEDIRFEIGAELSPDVSPFFRVEVLSRFSNSPLLGHVTINAHNSIEVRVRAYPNESQRLPRDSYYLINPDGITFGKLWIATKQSNLEESEGVQITKTIPIRGVITESSTFTVSKNRITFKTAVYISDNELNDAQDSDENEHRASPSRKRRKPVTEYSNKTSCSDEWQIHSDSLIMKNLCAQIPLLFKVTIEGPIEVSAHEIISVSPLDDQGCGVVDAGQQATLNIELKGYSVPVSDDFKLHIDDLQSLSSQRYTVLVSIESEARDHRIKGKNHPKAEDAESIMAILPEIIQKPLASSLEQEKAYQPSLSGLPFITLRGCKRIGEAVIVGGRYELDLGQQDLGSPTIVKKLILENSSFEQISYRIKTVFANDQSWLKISRTEGTLEPSGGGHTITLSFSTSIRNVYSTYLIVENLNNPSDTKTIRVMMEVVARQNLRRGANTPLENNHVFDIYVNGVDTSQTCIEMLNLFYGSEYSARSMVLYNRESVPLEFTFQTNIDSDDLSEIVFSTSRMSAKLFKTLTVDPESNVRVYIRFRPLPSIQIQAAIDRGEKRDPDKIEEKNIEIYVNCRLVKDYQQSVMLKAECRMPSLRVQYNESEALMGRIYRSESEEDWTIEFDQNYREIRLNNLLDIPLEYEIVNDTMYFTLEIPDNNKKLLPNSYHVVKVRPKCIALIKNAENVRREKYIQENITVYNRNRPSENYWIPLRISFGHISNFQLASGYRSSYAFGMLENHTVCFLSDFNSNTPMFELLLTTDDKELKRKMVDLEFHYFYIVDQLVYYATIKTGENWFQLASLLFGSVLGSKIFQKYAPAYLMESDNIEEKTRIWPPLLAKWVSPLNYFISFFPYRNSMLQTLKDLHKNLILSSPMHSRGQQQVT</sequence>
<feature type="region of interest" description="Disordered" evidence="2">
    <location>
        <begin position="126"/>
        <end position="157"/>
    </location>
</feature>
<evidence type="ECO:0000256" key="2">
    <source>
        <dbReference type="SAM" id="MobiDB-lite"/>
    </source>
</evidence>
<feature type="region of interest" description="Disordered" evidence="2">
    <location>
        <begin position="611"/>
        <end position="651"/>
    </location>
</feature>
<dbReference type="GO" id="GO:0005929">
    <property type="term" value="C:cilium"/>
    <property type="evidence" value="ECO:0007669"/>
    <property type="project" value="UniProtKB-SubCell"/>
</dbReference>
<comment type="caution">
    <text evidence="3">The sequence shown here is derived from an EMBL/GenBank/DDBJ whole genome shotgun (WGS) entry which is preliminary data.</text>
</comment>
<accession>A0A9N8VBV1</accession>
<keyword evidence="4" id="KW-1185">Reference proteome</keyword>
<feature type="compositionally biased region" description="Low complexity" evidence="2">
    <location>
        <begin position="23"/>
        <end position="34"/>
    </location>
</feature>
<reference evidence="3" key="1">
    <citation type="submission" date="2021-06" db="EMBL/GenBank/DDBJ databases">
        <authorList>
            <person name="Kallberg Y."/>
            <person name="Tangrot J."/>
            <person name="Rosling A."/>
        </authorList>
    </citation>
    <scope>NUCLEOTIDE SEQUENCE</scope>
    <source>
        <strain evidence="3">FL130A</strain>
    </source>
</reference>
<dbReference type="GO" id="GO:0005737">
    <property type="term" value="C:cytoplasm"/>
    <property type="evidence" value="ECO:0007669"/>
    <property type="project" value="UniProtKB-SubCell"/>
</dbReference>
<feature type="compositionally biased region" description="Low complexity" evidence="2">
    <location>
        <begin position="1093"/>
        <end position="1106"/>
    </location>
</feature>
<dbReference type="OrthoDB" id="252265at2759"/>
<feature type="compositionally biased region" description="Polar residues" evidence="2">
    <location>
        <begin position="331"/>
        <end position="350"/>
    </location>
</feature>
<dbReference type="InterPro" id="IPR013783">
    <property type="entry name" value="Ig-like_fold"/>
</dbReference>
<feature type="compositionally biased region" description="Basic residues" evidence="2">
    <location>
        <begin position="1053"/>
        <end position="1062"/>
    </location>
</feature>
<feature type="region of interest" description="Disordered" evidence="2">
    <location>
        <begin position="1"/>
        <end position="35"/>
    </location>
</feature>
<keyword evidence="1" id="KW-0175">Coiled coil</keyword>
<dbReference type="PANTHER" id="PTHR39211:SF1">
    <property type="entry name" value="ABNORMAL SPINDLE-LIKE MICROCEPHALY-ASSOCIATED PROTEIN ASH DOMAIN-CONTAINING PROTEIN"/>
    <property type="match status" value="1"/>
</dbReference>
<feature type="compositionally biased region" description="Basic and acidic residues" evidence="2">
    <location>
        <begin position="1108"/>
        <end position="1119"/>
    </location>
</feature>
<feature type="compositionally biased region" description="Low complexity" evidence="2">
    <location>
        <begin position="637"/>
        <end position="648"/>
    </location>
</feature>
<feature type="compositionally biased region" description="Polar residues" evidence="2">
    <location>
        <begin position="126"/>
        <end position="139"/>
    </location>
</feature>
<evidence type="ECO:0000256" key="1">
    <source>
        <dbReference type="SAM" id="Coils"/>
    </source>
</evidence>
<dbReference type="PANTHER" id="PTHR39211">
    <property type="entry name" value="CHROMOSOME 7, WHOLE GENOME SHOTGUN SEQUENCE"/>
    <property type="match status" value="1"/>
</dbReference>
<feature type="coiled-coil region" evidence="1">
    <location>
        <begin position="1472"/>
        <end position="1518"/>
    </location>
</feature>
<protein>
    <submittedName>
        <fullName evidence="3">3690_t:CDS:1</fullName>
    </submittedName>
</protein>
<evidence type="ECO:0000313" key="3">
    <source>
        <dbReference type="EMBL" id="CAG8445677.1"/>
    </source>
</evidence>